<dbReference type="Pfam" id="PF00512">
    <property type="entry name" value="HisKA"/>
    <property type="match status" value="1"/>
</dbReference>
<feature type="domain" description="Response regulatory" evidence="6">
    <location>
        <begin position="8"/>
        <end position="124"/>
    </location>
</feature>
<feature type="domain" description="Histidine kinase" evidence="5">
    <location>
        <begin position="153"/>
        <end position="365"/>
    </location>
</feature>
<evidence type="ECO:0000313" key="7">
    <source>
        <dbReference type="EMBL" id="MBC2595402.1"/>
    </source>
</evidence>
<dbReference type="InterPro" id="IPR003594">
    <property type="entry name" value="HATPase_dom"/>
</dbReference>
<dbReference type="EMBL" id="JACHVB010000035">
    <property type="protein sequence ID" value="MBC2595402.1"/>
    <property type="molecule type" value="Genomic_DNA"/>
</dbReference>
<dbReference type="Gene3D" id="3.40.50.2300">
    <property type="match status" value="1"/>
</dbReference>
<dbReference type="PROSITE" id="PS50110">
    <property type="entry name" value="RESPONSE_REGULATORY"/>
    <property type="match status" value="1"/>
</dbReference>
<dbReference type="InterPro" id="IPR004358">
    <property type="entry name" value="Sig_transdc_His_kin-like_C"/>
</dbReference>
<evidence type="ECO:0000256" key="1">
    <source>
        <dbReference type="ARBA" id="ARBA00000085"/>
    </source>
</evidence>
<proteinExistence type="predicted"/>
<dbReference type="InterPro" id="IPR036097">
    <property type="entry name" value="HisK_dim/P_sf"/>
</dbReference>
<comment type="catalytic activity">
    <reaction evidence="1">
        <text>ATP + protein L-histidine = ADP + protein N-phospho-L-histidine.</text>
        <dbReference type="EC" id="2.7.13.3"/>
    </reaction>
</comment>
<dbReference type="CDD" id="cd00075">
    <property type="entry name" value="HATPase"/>
    <property type="match status" value="1"/>
</dbReference>
<dbReference type="Proteomes" id="UP000546464">
    <property type="component" value="Unassembled WGS sequence"/>
</dbReference>
<dbReference type="InterPro" id="IPR005467">
    <property type="entry name" value="His_kinase_dom"/>
</dbReference>
<gene>
    <name evidence="7" type="ORF">H5P28_14130</name>
</gene>
<evidence type="ECO:0000256" key="4">
    <source>
        <dbReference type="PROSITE-ProRule" id="PRU00169"/>
    </source>
</evidence>
<evidence type="ECO:0000256" key="3">
    <source>
        <dbReference type="ARBA" id="ARBA00022553"/>
    </source>
</evidence>
<dbReference type="SMART" id="SM00448">
    <property type="entry name" value="REC"/>
    <property type="match status" value="1"/>
</dbReference>
<dbReference type="SUPFAM" id="SSF52172">
    <property type="entry name" value="CheY-like"/>
    <property type="match status" value="1"/>
</dbReference>
<organism evidence="7 8">
    <name type="scientific">Ruficoccus amylovorans</name>
    <dbReference type="NCBI Taxonomy" id="1804625"/>
    <lineage>
        <taxon>Bacteria</taxon>
        <taxon>Pseudomonadati</taxon>
        <taxon>Verrucomicrobiota</taxon>
        <taxon>Opitutia</taxon>
        <taxon>Puniceicoccales</taxon>
        <taxon>Cerasicoccaceae</taxon>
        <taxon>Ruficoccus</taxon>
    </lineage>
</organism>
<dbReference type="PROSITE" id="PS50109">
    <property type="entry name" value="HIS_KIN"/>
    <property type="match status" value="1"/>
</dbReference>
<feature type="modified residue" description="4-aspartylphosphate" evidence="4">
    <location>
        <position position="57"/>
    </location>
</feature>
<dbReference type="RefSeq" id="WP_185676353.1">
    <property type="nucleotide sequence ID" value="NZ_JACHVB010000035.1"/>
</dbReference>
<evidence type="ECO:0000256" key="2">
    <source>
        <dbReference type="ARBA" id="ARBA00012438"/>
    </source>
</evidence>
<dbReference type="PANTHER" id="PTHR43547:SF2">
    <property type="entry name" value="HYBRID SIGNAL TRANSDUCTION HISTIDINE KINASE C"/>
    <property type="match status" value="1"/>
</dbReference>
<sequence>MSEQRQSTLLVVDDNPTNLRVICAFLAEKGFRLLTAESGESALRRMERSAPDLVLMDVMMPGMDGFETVTKLREQSRFVDVPVIFMTALDDTPSKLKGFASGGMDYISKPLQYEELLARIQTHLELHRLKEALRREIAQKNALIAELHAYDHTVAHDLKNPIAGIIIATQAYRQMDDVTTEETEEIIDMIEQSAGICSAMIGELLTFATLRQEEITLGPTDVYGALKRSTDRLSALIRESGAEITMPASLPSALGYGPWLEEVWANLISNAIKYGGEPPRIKIVSRPLGPSQVQYLVMDNGEGLRPGQPQKLFDPFVRAHSSIGGFGLGLSIVRRVVQRLGGSVEAGNRTDAPGAQFSFTLRTTVHD</sequence>
<dbReference type="EC" id="2.7.13.3" evidence="2"/>
<dbReference type="AlphaFoldDB" id="A0A842HG64"/>
<evidence type="ECO:0000259" key="5">
    <source>
        <dbReference type="PROSITE" id="PS50109"/>
    </source>
</evidence>
<dbReference type="InterPro" id="IPR003661">
    <property type="entry name" value="HisK_dim/P_dom"/>
</dbReference>
<evidence type="ECO:0000313" key="8">
    <source>
        <dbReference type="Proteomes" id="UP000546464"/>
    </source>
</evidence>
<dbReference type="InterPro" id="IPR036890">
    <property type="entry name" value="HATPase_C_sf"/>
</dbReference>
<dbReference type="Pfam" id="PF02518">
    <property type="entry name" value="HATPase_c"/>
    <property type="match status" value="1"/>
</dbReference>
<dbReference type="CDD" id="cd00082">
    <property type="entry name" value="HisKA"/>
    <property type="match status" value="1"/>
</dbReference>
<name>A0A842HG64_9BACT</name>
<protein>
    <recommendedName>
        <fullName evidence="2">histidine kinase</fullName>
        <ecNumber evidence="2">2.7.13.3</ecNumber>
    </recommendedName>
</protein>
<reference evidence="7 8" key="1">
    <citation type="submission" date="2020-07" db="EMBL/GenBank/DDBJ databases">
        <authorList>
            <person name="Feng X."/>
        </authorList>
    </citation>
    <scope>NUCLEOTIDE SEQUENCE [LARGE SCALE GENOMIC DNA]</scope>
    <source>
        <strain evidence="7 8">JCM31066</strain>
    </source>
</reference>
<dbReference type="PANTHER" id="PTHR43547">
    <property type="entry name" value="TWO-COMPONENT HISTIDINE KINASE"/>
    <property type="match status" value="1"/>
</dbReference>
<dbReference type="InterPro" id="IPR001789">
    <property type="entry name" value="Sig_transdc_resp-reg_receiver"/>
</dbReference>
<dbReference type="SMART" id="SM00387">
    <property type="entry name" value="HATPase_c"/>
    <property type="match status" value="1"/>
</dbReference>
<keyword evidence="8" id="KW-1185">Reference proteome</keyword>
<dbReference type="Gene3D" id="3.30.565.10">
    <property type="entry name" value="Histidine kinase-like ATPase, C-terminal domain"/>
    <property type="match status" value="1"/>
</dbReference>
<evidence type="ECO:0000259" key="6">
    <source>
        <dbReference type="PROSITE" id="PS50110"/>
    </source>
</evidence>
<dbReference type="SUPFAM" id="SSF55874">
    <property type="entry name" value="ATPase domain of HSP90 chaperone/DNA topoisomerase II/histidine kinase"/>
    <property type="match status" value="1"/>
</dbReference>
<comment type="caution">
    <text evidence="7">The sequence shown here is derived from an EMBL/GenBank/DDBJ whole genome shotgun (WGS) entry which is preliminary data.</text>
</comment>
<dbReference type="SMART" id="SM00388">
    <property type="entry name" value="HisKA"/>
    <property type="match status" value="1"/>
</dbReference>
<dbReference type="GO" id="GO:0000155">
    <property type="term" value="F:phosphorelay sensor kinase activity"/>
    <property type="evidence" value="ECO:0007669"/>
    <property type="project" value="InterPro"/>
</dbReference>
<accession>A0A842HG64</accession>
<dbReference type="Gene3D" id="1.10.287.130">
    <property type="match status" value="1"/>
</dbReference>
<dbReference type="InterPro" id="IPR011006">
    <property type="entry name" value="CheY-like_superfamily"/>
</dbReference>
<dbReference type="SUPFAM" id="SSF47384">
    <property type="entry name" value="Homodimeric domain of signal transducing histidine kinase"/>
    <property type="match status" value="1"/>
</dbReference>
<dbReference type="Pfam" id="PF00072">
    <property type="entry name" value="Response_reg"/>
    <property type="match status" value="1"/>
</dbReference>
<keyword evidence="3 4" id="KW-0597">Phosphoprotein</keyword>
<dbReference type="PRINTS" id="PR00344">
    <property type="entry name" value="BCTRLSENSOR"/>
</dbReference>